<reference evidence="1" key="1">
    <citation type="journal article" date="2019" name="Sci. Rep.">
        <title>Draft genome of Tanacetum cinerariifolium, the natural source of mosquito coil.</title>
        <authorList>
            <person name="Yamashiro T."/>
            <person name="Shiraishi A."/>
            <person name="Satake H."/>
            <person name="Nakayama K."/>
        </authorList>
    </citation>
    <scope>NUCLEOTIDE SEQUENCE</scope>
</reference>
<dbReference type="EMBL" id="BKCJ010008568">
    <property type="protein sequence ID" value="GEU82879.1"/>
    <property type="molecule type" value="Genomic_DNA"/>
</dbReference>
<protein>
    <recommendedName>
        <fullName evidence="2">Integrase, catalytic region, zinc finger, CCHC-type, peptidase aspartic, catalytic</fullName>
    </recommendedName>
</protein>
<name>A0A6L2NBA0_TANCI</name>
<comment type="caution">
    <text evidence="1">The sequence shown here is derived from an EMBL/GenBank/DDBJ whole genome shotgun (WGS) entry which is preliminary data.</text>
</comment>
<sequence>MSLGKVIWDSTFKNDTVRLKTYEELSDKEKLRADCDLKATNIVLQGLPPDVYSLVNHHKFGKDILDKVKLLMQGTSLSKQECKYMLYNEFDKFSYVKGETLHQYYLWFSQLIDDINIIQMTMQPVQVNIKFPNSLPPEWGKFVIDVKLARDFHTLNYHKLYAYLEHHEYQQQLSPPIQRVYSTTVNLYGAAHHLHQYQTTYPTNLSHTQPSIPQNTYPPPIIPQQPQAEFPQLYSGLEVPTFLPGDDPIACMNKAMTF</sequence>
<gene>
    <name evidence="1" type="ORF">Tci_054857</name>
</gene>
<evidence type="ECO:0000313" key="1">
    <source>
        <dbReference type="EMBL" id="GEU82879.1"/>
    </source>
</evidence>
<proteinExistence type="predicted"/>
<organism evidence="1">
    <name type="scientific">Tanacetum cinerariifolium</name>
    <name type="common">Dalmatian daisy</name>
    <name type="synonym">Chrysanthemum cinerariifolium</name>
    <dbReference type="NCBI Taxonomy" id="118510"/>
    <lineage>
        <taxon>Eukaryota</taxon>
        <taxon>Viridiplantae</taxon>
        <taxon>Streptophyta</taxon>
        <taxon>Embryophyta</taxon>
        <taxon>Tracheophyta</taxon>
        <taxon>Spermatophyta</taxon>
        <taxon>Magnoliopsida</taxon>
        <taxon>eudicotyledons</taxon>
        <taxon>Gunneridae</taxon>
        <taxon>Pentapetalae</taxon>
        <taxon>asterids</taxon>
        <taxon>campanulids</taxon>
        <taxon>Asterales</taxon>
        <taxon>Asteraceae</taxon>
        <taxon>Asteroideae</taxon>
        <taxon>Anthemideae</taxon>
        <taxon>Anthemidinae</taxon>
        <taxon>Tanacetum</taxon>
    </lineage>
</organism>
<evidence type="ECO:0008006" key="2">
    <source>
        <dbReference type="Google" id="ProtNLM"/>
    </source>
</evidence>
<dbReference type="AlphaFoldDB" id="A0A6L2NBA0"/>
<accession>A0A6L2NBA0</accession>
<dbReference type="Pfam" id="PF14223">
    <property type="entry name" value="Retrotran_gag_2"/>
    <property type="match status" value="1"/>
</dbReference>